<feature type="region of interest" description="Disordered" evidence="1">
    <location>
        <begin position="1"/>
        <end position="46"/>
    </location>
</feature>
<gene>
    <name evidence="2" type="ORF">WKV53_28280</name>
</gene>
<name>A0ABU9B325_9BACT</name>
<evidence type="ECO:0000313" key="2">
    <source>
        <dbReference type="EMBL" id="MEK7954447.1"/>
    </source>
</evidence>
<dbReference type="RefSeq" id="WP_341408218.1">
    <property type="nucleotide sequence ID" value="NZ_JBBUKT010000020.1"/>
</dbReference>
<sequence length="74" mass="7773">MNPIAGGSKQAKQLEDDDDDDDHSDDVEDVIHGGCPIAGDVPRKGAGGAGISLKSKFRLCPRLECTLNRPVGGR</sequence>
<feature type="compositionally biased region" description="Acidic residues" evidence="1">
    <location>
        <begin position="15"/>
        <end position="28"/>
    </location>
</feature>
<dbReference type="Proteomes" id="UP001371305">
    <property type="component" value="Unassembled WGS sequence"/>
</dbReference>
<protein>
    <submittedName>
        <fullName evidence="2">Uncharacterized protein</fullName>
    </submittedName>
</protein>
<proteinExistence type="predicted"/>
<evidence type="ECO:0000313" key="3">
    <source>
        <dbReference type="Proteomes" id="UP001371305"/>
    </source>
</evidence>
<dbReference type="EMBL" id="JBBUKT010000020">
    <property type="protein sequence ID" value="MEK7954447.1"/>
    <property type="molecule type" value="Genomic_DNA"/>
</dbReference>
<accession>A0ABU9B325</accession>
<evidence type="ECO:0000256" key="1">
    <source>
        <dbReference type="SAM" id="MobiDB-lite"/>
    </source>
</evidence>
<organism evidence="2 3">
    <name type="scientific">Luteolibacter soli</name>
    <dbReference type="NCBI Taxonomy" id="3135280"/>
    <lineage>
        <taxon>Bacteria</taxon>
        <taxon>Pseudomonadati</taxon>
        <taxon>Verrucomicrobiota</taxon>
        <taxon>Verrucomicrobiia</taxon>
        <taxon>Verrucomicrobiales</taxon>
        <taxon>Verrucomicrobiaceae</taxon>
        <taxon>Luteolibacter</taxon>
    </lineage>
</organism>
<comment type="caution">
    <text evidence="2">The sequence shown here is derived from an EMBL/GenBank/DDBJ whole genome shotgun (WGS) entry which is preliminary data.</text>
</comment>
<reference evidence="2 3" key="1">
    <citation type="submission" date="2024-04" db="EMBL/GenBank/DDBJ databases">
        <title>Luteolibacter sp. isolated from soil.</title>
        <authorList>
            <person name="An J."/>
        </authorList>
    </citation>
    <scope>NUCLEOTIDE SEQUENCE [LARGE SCALE GENOMIC DNA]</scope>
    <source>
        <strain evidence="2 3">Y139</strain>
    </source>
</reference>
<keyword evidence="3" id="KW-1185">Reference proteome</keyword>